<dbReference type="InterPro" id="IPR011050">
    <property type="entry name" value="Pectin_lyase_fold/virulence"/>
</dbReference>
<feature type="chain" id="PRO_5042966932" description="Exopolygalacturonase" evidence="9">
    <location>
        <begin position="27"/>
        <end position="454"/>
    </location>
</feature>
<evidence type="ECO:0000256" key="5">
    <source>
        <dbReference type="ARBA" id="ARBA00022801"/>
    </source>
</evidence>
<gene>
    <name evidence="10" type="ORF">Scep_029040</name>
</gene>
<dbReference type="GO" id="GO:0004650">
    <property type="term" value="F:polygalacturonase activity"/>
    <property type="evidence" value="ECO:0007669"/>
    <property type="project" value="InterPro"/>
</dbReference>
<keyword evidence="6 8" id="KW-0326">Glycosidase</keyword>
<dbReference type="PANTHER" id="PTHR31375">
    <property type="match status" value="1"/>
</dbReference>
<comment type="caution">
    <text evidence="10">The sequence shown here is derived from an EMBL/GenBank/DDBJ whole genome shotgun (WGS) entry which is preliminary data.</text>
</comment>
<keyword evidence="3" id="KW-0134">Cell wall</keyword>
<sequence>MTVKLEEMIVRLFICFLCFEIFMTEGRTLVGIDDGTPIVRSKGGAGRFNLITGKPLLVHPGIKLEKNAPKRGSSGGTFNVMDYGARANGKSDDSQAFASAWKDACASTGKVIVFVPKGNYLMGPVKFLGPCEKVTSITLQMQGTLLGSDLSNFGTSGDWVQFGWLDGLTLTGGGTFDGQGAKAWPFNKCPTKKNCQVLPANLRFVNMNRTRVDGIKSVNSKFFHMILQGCSDFQGRRIRITAPDESPNTDGIHIEESNDVTIAETVVGTGDDCISIGQGNTGITLSGITCGPGHGISLGRYPDEADVKGLIVKDSTLTGTMNGVRIKTWENSPAATTASNMTFQNIVMKNVGNPIIIDQTYCPYVSCSSQSPSRVKISDISFKNIRGTTTSPVAVTLDCSKGIPCQGINLENVQLTLVDQKTSLRGKKPSATAFCQNVKAKYSGPQFPPPCNSQ</sequence>
<evidence type="ECO:0000256" key="8">
    <source>
        <dbReference type="RuleBase" id="RU361169"/>
    </source>
</evidence>
<accession>A0AAP0E4H1</accession>
<evidence type="ECO:0000313" key="10">
    <source>
        <dbReference type="EMBL" id="KAK9082569.1"/>
    </source>
</evidence>
<dbReference type="AlphaFoldDB" id="A0AAP0E4H1"/>
<keyword evidence="7" id="KW-0961">Cell wall biogenesis/degradation</keyword>
<evidence type="ECO:0000256" key="7">
    <source>
        <dbReference type="ARBA" id="ARBA00023316"/>
    </source>
</evidence>
<keyword evidence="11" id="KW-1185">Reference proteome</keyword>
<dbReference type="InterPro" id="IPR000743">
    <property type="entry name" value="Glyco_hydro_28"/>
</dbReference>
<evidence type="ECO:0000256" key="4">
    <source>
        <dbReference type="ARBA" id="ARBA00022525"/>
    </source>
</evidence>
<keyword evidence="5 8" id="KW-0378">Hydrolase</keyword>
<organism evidence="10 11">
    <name type="scientific">Stephania cephalantha</name>
    <dbReference type="NCBI Taxonomy" id="152367"/>
    <lineage>
        <taxon>Eukaryota</taxon>
        <taxon>Viridiplantae</taxon>
        <taxon>Streptophyta</taxon>
        <taxon>Embryophyta</taxon>
        <taxon>Tracheophyta</taxon>
        <taxon>Spermatophyta</taxon>
        <taxon>Magnoliopsida</taxon>
        <taxon>Ranunculales</taxon>
        <taxon>Menispermaceae</taxon>
        <taxon>Menispermoideae</taxon>
        <taxon>Cissampelideae</taxon>
        <taxon>Stephania</taxon>
    </lineage>
</organism>
<keyword evidence="4" id="KW-0964">Secreted</keyword>
<dbReference type="InterPro" id="IPR012334">
    <property type="entry name" value="Pectin_lyas_fold"/>
</dbReference>
<comment type="subcellular location">
    <subcellularLocation>
        <location evidence="1">Secreted</location>
        <location evidence="1">Cell wall</location>
    </subcellularLocation>
</comment>
<dbReference type="InterPro" id="IPR006626">
    <property type="entry name" value="PbH1"/>
</dbReference>
<dbReference type="GO" id="GO:0071555">
    <property type="term" value="P:cell wall organization"/>
    <property type="evidence" value="ECO:0007669"/>
    <property type="project" value="UniProtKB-KW"/>
</dbReference>
<keyword evidence="9" id="KW-0732">Signal</keyword>
<dbReference type="FunFam" id="2.160.20.10:FF:000004">
    <property type="entry name" value="Pectin lyase-like superfamily protein"/>
    <property type="match status" value="1"/>
</dbReference>
<evidence type="ECO:0000256" key="1">
    <source>
        <dbReference type="ARBA" id="ARBA00004191"/>
    </source>
</evidence>
<evidence type="ECO:0000313" key="11">
    <source>
        <dbReference type="Proteomes" id="UP001419268"/>
    </source>
</evidence>
<proteinExistence type="inferred from homology"/>
<feature type="signal peptide" evidence="9">
    <location>
        <begin position="1"/>
        <end position="26"/>
    </location>
</feature>
<evidence type="ECO:0000256" key="2">
    <source>
        <dbReference type="ARBA" id="ARBA00008834"/>
    </source>
</evidence>
<dbReference type="Pfam" id="PF00295">
    <property type="entry name" value="Glyco_hydro_28"/>
    <property type="match status" value="1"/>
</dbReference>
<comment type="similarity">
    <text evidence="2 8">Belongs to the glycosyl hydrolase 28 family.</text>
</comment>
<evidence type="ECO:0000256" key="9">
    <source>
        <dbReference type="SAM" id="SignalP"/>
    </source>
</evidence>
<name>A0AAP0E4H1_9MAGN</name>
<dbReference type="SMART" id="SM00710">
    <property type="entry name" value="PbH1"/>
    <property type="match status" value="4"/>
</dbReference>
<dbReference type="Gene3D" id="2.160.20.10">
    <property type="entry name" value="Single-stranded right-handed beta-helix, Pectin lyase-like"/>
    <property type="match status" value="1"/>
</dbReference>
<dbReference type="Proteomes" id="UP001419268">
    <property type="component" value="Unassembled WGS sequence"/>
</dbReference>
<dbReference type="GO" id="GO:0005975">
    <property type="term" value="P:carbohydrate metabolic process"/>
    <property type="evidence" value="ECO:0007669"/>
    <property type="project" value="InterPro"/>
</dbReference>
<evidence type="ECO:0000256" key="3">
    <source>
        <dbReference type="ARBA" id="ARBA00022512"/>
    </source>
</evidence>
<dbReference type="SUPFAM" id="SSF51126">
    <property type="entry name" value="Pectin lyase-like"/>
    <property type="match status" value="1"/>
</dbReference>
<dbReference type="EMBL" id="JBBNAG010000013">
    <property type="protein sequence ID" value="KAK9082569.1"/>
    <property type="molecule type" value="Genomic_DNA"/>
</dbReference>
<reference evidence="10 11" key="1">
    <citation type="submission" date="2024-01" db="EMBL/GenBank/DDBJ databases">
        <title>Genome assemblies of Stephania.</title>
        <authorList>
            <person name="Yang L."/>
        </authorList>
    </citation>
    <scope>NUCLEOTIDE SEQUENCE [LARGE SCALE GENOMIC DNA]</scope>
    <source>
        <strain evidence="10">JXDWG</strain>
        <tissue evidence="10">Leaf</tissue>
    </source>
</reference>
<evidence type="ECO:0008006" key="12">
    <source>
        <dbReference type="Google" id="ProtNLM"/>
    </source>
</evidence>
<evidence type="ECO:0000256" key="6">
    <source>
        <dbReference type="ARBA" id="ARBA00023295"/>
    </source>
</evidence>
<protein>
    <recommendedName>
        <fullName evidence="12">Exopolygalacturonase</fullName>
    </recommendedName>
</protein>